<evidence type="ECO:0000313" key="2">
    <source>
        <dbReference type="Proteomes" id="UP001482620"/>
    </source>
</evidence>
<sequence length="100" mass="11128">MFQITPPLAATTNHEALLSLLVPYDCSFPGNACSQRAEFGDETTESIKKICLTELMRGLTIQFLPSARQYVYLFCVKLCTFPALPLHNLDVCSAILNNFP</sequence>
<accession>A0ABV0URI5</accession>
<comment type="caution">
    <text evidence="1">The sequence shown here is derived from an EMBL/GenBank/DDBJ whole genome shotgun (WGS) entry which is preliminary data.</text>
</comment>
<dbReference type="Proteomes" id="UP001482620">
    <property type="component" value="Unassembled WGS sequence"/>
</dbReference>
<proteinExistence type="predicted"/>
<evidence type="ECO:0000313" key="1">
    <source>
        <dbReference type="EMBL" id="MEQ2247802.1"/>
    </source>
</evidence>
<name>A0ABV0URI5_9TELE</name>
<protein>
    <submittedName>
        <fullName evidence="1">Uncharacterized protein</fullName>
    </submittedName>
</protein>
<gene>
    <name evidence="1" type="ORF">ILYODFUR_012805</name>
</gene>
<dbReference type="EMBL" id="JAHRIQ010082116">
    <property type="protein sequence ID" value="MEQ2247802.1"/>
    <property type="molecule type" value="Genomic_DNA"/>
</dbReference>
<organism evidence="1 2">
    <name type="scientific">Ilyodon furcidens</name>
    <name type="common">goldbreast splitfin</name>
    <dbReference type="NCBI Taxonomy" id="33524"/>
    <lineage>
        <taxon>Eukaryota</taxon>
        <taxon>Metazoa</taxon>
        <taxon>Chordata</taxon>
        <taxon>Craniata</taxon>
        <taxon>Vertebrata</taxon>
        <taxon>Euteleostomi</taxon>
        <taxon>Actinopterygii</taxon>
        <taxon>Neopterygii</taxon>
        <taxon>Teleostei</taxon>
        <taxon>Neoteleostei</taxon>
        <taxon>Acanthomorphata</taxon>
        <taxon>Ovalentaria</taxon>
        <taxon>Atherinomorphae</taxon>
        <taxon>Cyprinodontiformes</taxon>
        <taxon>Goodeidae</taxon>
        <taxon>Ilyodon</taxon>
    </lineage>
</organism>
<reference evidence="1 2" key="1">
    <citation type="submission" date="2021-06" db="EMBL/GenBank/DDBJ databases">
        <authorList>
            <person name="Palmer J.M."/>
        </authorList>
    </citation>
    <scope>NUCLEOTIDE SEQUENCE [LARGE SCALE GENOMIC DNA]</scope>
    <source>
        <strain evidence="2">if_2019</strain>
        <tissue evidence="1">Muscle</tissue>
    </source>
</reference>
<keyword evidence="2" id="KW-1185">Reference proteome</keyword>